<protein>
    <submittedName>
        <fullName evidence="2">Nuclear transport factor 2 family protein</fullName>
    </submittedName>
</protein>
<dbReference type="KEGG" id="spzr:G5C33_13560"/>
<sequence length="161" mass="17489">MRHLLLPLLLLATPAFAQDNGLPPAQVAAPANDIQAVLAPVDAVFAGLAAHDPEQIRPHILDGATITIAESLPDGSHAVHRLTFADWLGRLEGATGNFLERMPNPAVEIDGDIAMVWGFYTFHLNGQFSHCGVDHFSLVRQDGEWKIADLTYSTRRTDCGQ</sequence>
<dbReference type="InterPro" id="IPR039437">
    <property type="entry name" value="FrzH/put_lumazine-bd"/>
</dbReference>
<accession>A0A6G6Y7D5</accession>
<dbReference type="Proteomes" id="UP000501568">
    <property type="component" value="Chromosome"/>
</dbReference>
<name>A0A6G6Y7D5_9SPHN</name>
<proteinExistence type="predicted"/>
<feature type="chain" id="PRO_5026250639" evidence="1">
    <location>
        <begin position="18"/>
        <end position="161"/>
    </location>
</feature>
<evidence type="ECO:0000313" key="3">
    <source>
        <dbReference type="Proteomes" id="UP000501568"/>
    </source>
</evidence>
<evidence type="ECO:0000313" key="2">
    <source>
        <dbReference type="EMBL" id="QIG80707.1"/>
    </source>
</evidence>
<dbReference type="RefSeq" id="WP_165327715.1">
    <property type="nucleotide sequence ID" value="NZ_CP049109.1"/>
</dbReference>
<feature type="signal peptide" evidence="1">
    <location>
        <begin position="1"/>
        <end position="17"/>
    </location>
</feature>
<dbReference type="EMBL" id="CP049109">
    <property type="protein sequence ID" value="QIG80707.1"/>
    <property type="molecule type" value="Genomic_DNA"/>
</dbReference>
<dbReference type="InterPro" id="IPR032710">
    <property type="entry name" value="NTF2-like_dom_sf"/>
</dbReference>
<reference evidence="2 3" key="1">
    <citation type="submission" date="2020-02" db="EMBL/GenBank/DDBJ databases">
        <authorList>
            <person name="Zheng R.K."/>
            <person name="Sun C.M."/>
        </authorList>
    </citation>
    <scope>NUCLEOTIDE SEQUENCE [LARGE SCALE GENOMIC DNA]</scope>
    <source>
        <strain evidence="3">zrk23</strain>
    </source>
</reference>
<organism evidence="2 3">
    <name type="scientific">Stakelama tenebrarum</name>
    <dbReference type="NCBI Taxonomy" id="2711215"/>
    <lineage>
        <taxon>Bacteria</taxon>
        <taxon>Pseudomonadati</taxon>
        <taxon>Pseudomonadota</taxon>
        <taxon>Alphaproteobacteria</taxon>
        <taxon>Sphingomonadales</taxon>
        <taxon>Sphingomonadaceae</taxon>
        <taxon>Stakelama</taxon>
    </lineage>
</organism>
<gene>
    <name evidence="2" type="ORF">G5C33_13560</name>
</gene>
<dbReference type="AlphaFoldDB" id="A0A6G6Y7D5"/>
<dbReference type="SUPFAM" id="SSF54427">
    <property type="entry name" value="NTF2-like"/>
    <property type="match status" value="1"/>
</dbReference>
<dbReference type="Pfam" id="PF12893">
    <property type="entry name" value="Lumazine_bd_2"/>
    <property type="match status" value="1"/>
</dbReference>
<keyword evidence="3" id="KW-1185">Reference proteome</keyword>
<dbReference type="Gene3D" id="3.10.450.50">
    <property type="match status" value="1"/>
</dbReference>
<keyword evidence="1" id="KW-0732">Signal</keyword>
<evidence type="ECO:0000256" key="1">
    <source>
        <dbReference type="SAM" id="SignalP"/>
    </source>
</evidence>